<name>A0A9D1XMY8_9FIRM</name>
<organism evidence="1 2">
    <name type="scientific">Candidatus Erysipelatoclostridium merdavium</name>
    <dbReference type="NCBI Taxonomy" id="2838566"/>
    <lineage>
        <taxon>Bacteria</taxon>
        <taxon>Bacillati</taxon>
        <taxon>Bacillota</taxon>
        <taxon>Erysipelotrichia</taxon>
        <taxon>Erysipelotrichales</taxon>
        <taxon>Erysipelotrichales incertae sedis</taxon>
    </lineage>
</organism>
<reference evidence="1" key="1">
    <citation type="journal article" date="2021" name="PeerJ">
        <title>Extensive microbial diversity within the chicken gut microbiome revealed by metagenomics and culture.</title>
        <authorList>
            <person name="Gilroy R."/>
            <person name="Ravi A."/>
            <person name="Getino M."/>
            <person name="Pursley I."/>
            <person name="Horton D.L."/>
            <person name="Alikhan N.F."/>
            <person name="Baker D."/>
            <person name="Gharbi K."/>
            <person name="Hall N."/>
            <person name="Watson M."/>
            <person name="Adriaenssens E.M."/>
            <person name="Foster-Nyarko E."/>
            <person name="Jarju S."/>
            <person name="Secka A."/>
            <person name="Antonio M."/>
            <person name="Oren A."/>
            <person name="Chaudhuri R.R."/>
            <person name="La Ragione R."/>
            <person name="Hildebrand F."/>
            <person name="Pallen M.J."/>
        </authorList>
    </citation>
    <scope>NUCLEOTIDE SEQUENCE</scope>
    <source>
        <strain evidence="1">ChiGjej1B1-14440</strain>
    </source>
</reference>
<gene>
    <name evidence="1" type="ORF">H9980_08595</name>
</gene>
<dbReference type="EMBL" id="DXET01000188">
    <property type="protein sequence ID" value="HIX82011.1"/>
    <property type="molecule type" value="Genomic_DNA"/>
</dbReference>
<dbReference type="AlphaFoldDB" id="A0A9D1XMY8"/>
<reference evidence="1" key="2">
    <citation type="submission" date="2021-04" db="EMBL/GenBank/DDBJ databases">
        <authorList>
            <person name="Gilroy R."/>
        </authorList>
    </citation>
    <scope>NUCLEOTIDE SEQUENCE</scope>
    <source>
        <strain evidence="1">ChiGjej1B1-14440</strain>
    </source>
</reference>
<protein>
    <submittedName>
        <fullName evidence="1">Uncharacterized protein</fullName>
    </submittedName>
</protein>
<evidence type="ECO:0000313" key="1">
    <source>
        <dbReference type="EMBL" id="HIX82011.1"/>
    </source>
</evidence>
<sequence>MKKLLTLAQLKRDVKSEKLEGLMVIRCGKSPVPEKYNKWRKIVPVNTRDFGFVNDDGKISHLSYPKASLLEYYDNDSLLIFDPGYRELNTKEQNIIDRWNTIEKTDEYKKLVDLDLQRDTNISYFKKINFFKDNDVEYLVSLSNKKRGMVGAFVDGKLMVRDEKVKGELSMVYLIRKRKDN</sequence>
<comment type="caution">
    <text evidence="1">The sequence shown here is derived from an EMBL/GenBank/DDBJ whole genome shotgun (WGS) entry which is preliminary data.</text>
</comment>
<proteinExistence type="predicted"/>
<accession>A0A9D1XMY8</accession>
<dbReference type="Proteomes" id="UP000886724">
    <property type="component" value="Unassembled WGS sequence"/>
</dbReference>
<evidence type="ECO:0000313" key="2">
    <source>
        <dbReference type="Proteomes" id="UP000886724"/>
    </source>
</evidence>